<name>A0A2T3ZRL7_TRIHA</name>
<dbReference type="AlphaFoldDB" id="A0A2T3ZRL7"/>
<sequence>MRKKYIIAGLQLVFDEFLSLCSYGCVMARLDTPAFLLRWSEDGRTVYYGDSF</sequence>
<reference evidence="1 2" key="1">
    <citation type="submission" date="2016-07" db="EMBL/GenBank/DDBJ databases">
        <title>Multiple horizontal gene transfer events from other fungi enriched the ability of initially mycotrophic Trichoderma (Ascomycota) to feed on dead plant biomass.</title>
        <authorList>
            <consortium name="DOE Joint Genome Institute"/>
            <person name="Aerts A."/>
            <person name="Atanasova L."/>
            <person name="Chenthamara K."/>
            <person name="Zhang J."/>
            <person name="Grujic M."/>
            <person name="Henrissat B."/>
            <person name="Kuo A."/>
            <person name="Salamov A."/>
            <person name="Lipzen A."/>
            <person name="Labutti K."/>
            <person name="Barry K."/>
            <person name="Miao Y."/>
            <person name="Rahimi M.J."/>
            <person name="Shen Q."/>
            <person name="Grigoriev I.V."/>
            <person name="Kubicek C.P."/>
            <person name="Druzhinina I.S."/>
        </authorList>
    </citation>
    <scope>NUCLEOTIDE SEQUENCE [LARGE SCALE GENOMIC DNA]</scope>
    <source>
        <strain evidence="1 2">CBS 226.95</strain>
    </source>
</reference>
<dbReference type="GeneID" id="36619975"/>
<protein>
    <submittedName>
        <fullName evidence="1">Uncharacterized protein</fullName>
    </submittedName>
</protein>
<evidence type="ECO:0000313" key="1">
    <source>
        <dbReference type="EMBL" id="PTB47418.1"/>
    </source>
</evidence>
<evidence type="ECO:0000313" key="2">
    <source>
        <dbReference type="Proteomes" id="UP000241690"/>
    </source>
</evidence>
<gene>
    <name evidence="1" type="ORF">M431DRAFT_102279</name>
</gene>
<proteinExistence type="predicted"/>
<dbReference type="Proteomes" id="UP000241690">
    <property type="component" value="Unassembled WGS sequence"/>
</dbReference>
<dbReference type="EMBL" id="KZ679727">
    <property type="protein sequence ID" value="PTB47418.1"/>
    <property type="molecule type" value="Genomic_DNA"/>
</dbReference>
<dbReference type="RefSeq" id="XP_024767095.1">
    <property type="nucleotide sequence ID" value="XM_024911416.1"/>
</dbReference>
<accession>A0A2T3ZRL7</accession>
<keyword evidence="2" id="KW-1185">Reference proteome</keyword>
<organism evidence="1 2">
    <name type="scientific">Trichoderma harzianum CBS 226.95</name>
    <dbReference type="NCBI Taxonomy" id="983964"/>
    <lineage>
        <taxon>Eukaryota</taxon>
        <taxon>Fungi</taxon>
        <taxon>Dikarya</taxon>
        <taxon>Ascomycota</taxon>
        <taxon>Pezizomycotina</taxon>
        <taxon>Sordariomycetes</taxon>
        <taxon>Hypocreomycetidae</taxon>
        <taxon>Hypocreales</taxon>
        <taxon>Hypocreaceae</taxon>
        <taxon>Trichoderma</taxon>
    </lineage>
</organism>